<evidence type="ECO:0000256" key="4">
    <source>
        <dbReference type="ARBA" id="ARBA00022794"/>
    </source>
</evidence>
<dbReference type="GO" id="GO:0097711">
    <property type="term" value="P:ciliary basal body-plasma membrane docking"/>
    <property type="evidence" value="ECO:0007669"/>
    <property type="project" value="TreeGrafter"/>
</dbReference>
<dbReference type="RefSeq" id="XP_011360050.1">
    <property type="nucleotide sequence ID" value="XM_011361748.2"/>
</dbReference>
<evidence type="ECO:0000313" key="12">
    <source>
        <dbReference type="RefSeq" id="XP_011360050.1"/>
    </source>
</evidence>
<feature type="coiled-coil region" evidence="8">
    <location>
        <begin position="459"/>
        <end position="559"/>
    </location>
</feature>
<evidence type="ECO:0000259" key="10">
    <source>
        <dbReference type="Pfam" id="PF16574"/>
    </source>
</evidence>
<evidence type="ECO:0000256" key="5">
    <source>
        <dbReference type="ARBA" id="ARBA00023054"/>
    </source>
</evidence>
<feature type="coiled-coil region" evidence="8">
    <location>
        <begin position="2002"/>
        <end position="2060"/>
    </location>
</feature>
<dbReference type="GeneID" id="105293226"/>
<keyword evidence="5 8" id="KW-0175">Coiled coil</keyword>
<dbReference type="Pfam" id="PF16574">
    <property type="entry name" value="CEP209_CC5"/>
    <property type="match status" value="1"/>
</dbReference>
<reference evidence="12" key="1">
    <citation type="submission" date="2025-08" db="UniProtKB">
        <authorList>
            <consortium name="RefSeq"/>
        </authorList>
    </citation>
    <scope>IDENTIFICATION</scope>
    <source>
        <tissue evidence="12">Kidney</tissue>
    </source>
</reference>
<feature type="compositionally biased region" description="Polar residues" evidence="9">
    <location>
        <begin position="2149"/>
        <end position="2167"/>
    </location>
</feature>
<feature type="coiled-coil region" evidence="8">
    <location>
        <begin position="59"/>
        <end position="284"/>
    </location>
</feature>
<dbReference type="InterPro" id="IPR032321">
    <property type="entry name" value="Cep209_CC5"/>
</dbReference>
<feature type="coiled-coil region" evidence="8">
    <location>
        <begin position="1105"/>
        <end position="1132"/>
    </location>
</feature>
<evidence type="ECO:0000256" key="9">
    <source>
        <dbReference type="SAM" id="MobiDB-lite"/>
    </source>
</evidence>
<feature type="domain" description="Centrosomal protein of 290kDa coiled-coil region" evidence="10">
    <location>
        <begin position="1314"/>
        <end position="1441"/>
    </location>
</feature>
<evidence type="ECO:0000256" key="7">
    <source>
        <dbReference type="ARBA" id="ARBA00023273"/>
    </source>
</evidence>
<feature type="coiled-coil region" evidence="8">
    <location>
        <begin position="1648"/>
        <end position="1923"/>
    </location>
</feature>
<comment type="subcellular location">
    <subcellularLocation>
        <location evidence="1">Cytoplasm</location>
        <location evidence="1">Cytoskeleton</location>
        <location evidence="1">Cilium basal body</location>
    </subcellularLocation>
    <subcellularLocation>
        <location evidence="2">Cytoplasm</location>
        <location evidence="2">Cytoskeleton</location>
        <location evidence="2">Microtubule organizing center</location>
        <location evidence="2">Centrosome</location>
    </subcellularLocation>
</comment>
<dbReference type="GO" id="GO:0043010">
    <property type="term" value="P:camera-type eye development"/>
    <property type="evidence" value="ECO:0007669"/>
    <property type="project" value="TreeGrafter"/>
</dbReference>
<organism evidence="11 12">
    <name type="scientific">Pteropus vampyrus</name>
    <name type="common">Large flying fox</name>
    <dbReference type="NCBI Taxonomy" id="132908"/>
    <lineage>
        <taxon>Eukaryota</taxon>
        <taxon>Metazoa</taxon>
        <taxon>Chordata</taxon>
        <taxon>Craniata</taxon>
        <taxon>Vertebrata</taxon>
        <taxon>Euteleostomi</taxon>
        <taxon>Mammalia</taxon>
        <taxon>Eutheria</taxon>
        <taxon>Laurasiatheria</taxon>
        <taxon>Chiroptera</taxon>
        <taxon>Yinpterochiroptera</taxon>
        <taxon>Pteropodoidea</taxon>
        <taxon>Pteropodidae</taxon>
        <taxon>Pteropodinae</taxon>
        <taxon>Pteropus</taxon>
    </lineage>
</organism>
<feature type="region of interest" description="Disordered" evidence="9">
    <location>
        <begin position="2204"/>
        <end position="2275"/>
    </location>
</feature>
<feature type="coiled-coil region" evidence="8">
    <location>
        <begin position="1560"/>
        <end position="1604"/>
    </location>
</feature>
<feature type="coiled-coil region" evidence="8">
    <location>
        <begin position="612"/>
        <end position="689"/>
    </location>
</feature>
<keyword evidence="11" id="KW-1185">Reference proteome</keyword>
<keyword evidence="7" id="KW-0966">Cell projection</keyword>
<feature type="coiled-coil region" evidence="8">
    <location>
        <begin position="310"/>
        <end position="434"/>
    </location>
</feature>
<feature type="coiled-coil region" evidence="8">
    <location>
        <begin position="987"/>
        <end position="1052"/>
    </location>
</feature>
<gene>
    <name evidence="12" type="primary">CEP290</name>
</gene>
<keyword evidence="4" id="KW-0970">Cilium biogenesis/degradation</keyword>
<dbReference type="GO" id="GO:0034451">
    <property type="term" value="C:centriolar satellite"/>
    <property type="evidence" value="ECO:0007669"/>
    <property type="project" value="TreeGrafter"/>
</dbReference>
<dbReference type="PANTHER" id="PTHR18879">
    <property type="entry name" value="CENTROSOMAL PROTEIN OF 290 KDA"/>
    <property type="match status" value="1"/>
</dbReference>
<name>A0A6P3Q6T4_PTEVA</name>
<protein>
    <submittedName>
        <fullName evidence="12">Centrosomal protein of 290 kDa isoform X3</fullName>
    </submittedName>
</protein>
<feature type="coiled-coil region" evidence="8">
    <location>
        <begin position="925"/>
        <end position="952"/>
    </location>
</feature>
<keyword evidence="6" id="KW-0206">Cytoskeleton</keyword>
<proteinExistence type="predicted"/>
<feature type="compositionally biased region" description="Basic and acidic residues" evidence="9">
    <location>
        <begin position="2204"/>
        <end position="2240"/>
    </location>
</feature>
<evidence type="ECO:0000256" key="1">
    <source>
        <dbReference type="ARBA" id="ARBA00004120"/>
    </source>
</evidence>
<feature type="coiled-coil region" evidence="8">
    <location>
        <begin position="816"/>
        <end position="875"/>
    </location>
</feature>
<dbReference type="CTD" id="80184"/>
<dbReference type="Proteomes" id="UP000515202">
    <property type="component" value="Unplaced"/>
</dbReference>
<evidence type="ECO:0000313" key="11">
    <source>
        <dbReference type="Proteomes" id="UP000515202"/>
    </source>
</evidence>
<dbReference type="OrthoDB" id="6351660at2759"/>
<dbReference type="GO" id="GO:1905515">
    <property type="term" value="P:non-motile cilium assembly"/>
    <property type="evidence" value="ECO:0007669"/>
    <property type="project" value="TreeGrafter"/>
</dbReference>
<sequence>MPPNINWKEIIKVDPDDLPRQEELADNLLVSLSKVEVNELKNESQENMIHLFRITQSLMKMKAQEVELALEEVEKAGEEQAKFENQLKTKVMKLENELEMAQQSAGGRDTRFLRDEIRQLEKQLEQKDRELEDMEKELEKEKKVNEQLALRNEEAENENSKLRRENEQLRQDIIDYQKQIDSQKETLLSRRGEDSDYRSQLSKKNCELVQYLDEIQTLTEANEKIEVQNQEMRKNLEESVQEMEKMTDEYNRMKAIVHQTDNIMDQLKKENDYYRLQVQELTDLLKAKNEEDDPVMVAVNAKVEEWKVILSSKDDEIIEYQQMLHNLREKLKNAQLDADKSNIMALQQGIQERDSQIKMLTEQVEQYTKEMEKNTFIIEDLKNELQRNKGTSTLSQQTHYMKIQSKIQILEEKTKEAERTAELAEADAREKDKELVETLKRLKDYESGIYGLEEAVIEIKNCKNQIKIRDREIEVLTKEINKLEMKINDFLDENEALRERMGLDPKTMIDLTEFRNSKSLKQQQYRAENQILLKEIESLEEERLDLKKKIRQMAQEKGKRIAASGLTIEDLNLTENFLQENRMGERKFDFMSLKNISETQSKNEVIAQDLLIKEAQSRNAEIELERHRSQAEQNEFLSRELIEKERDLERSRTIITKFQNKLRELVEENKQLEEGMKEILQAIKEMQKDPDVKGGEISLIIPSLERLVNAIESKNAEGIFDANLHLKAQVDQLTGRNEELRQELRESRKEAINYSQQLAKANLKVDHLEKETSLLRQSEGSNVVFKGIELPDGIAPSSTNIINSLNEYLIHILQELEYKENKLKNVEDSLEDYNRKFAVIRHQQSLLYKEYLSEKETWKIESETMKVEKRKLEDQIQHDAIKVKEYNNLLSTLKMDSDEMKKTLSENSRKITVLQVNEKSLIRQYTTLIEMERQLRKENEKQKNELISMEAEVSEKIGRLQRFKEMAIFKIAALQKVIDNSVSLSELELANKQYNELTAKYRDILQKDNILVQRTNNLEHLECENASLKEQMESMNKELEITKEKLHTIEQAWEQETKLGNESNMDKTKKSITNSEIASISKKITMLEMKELNERQRAEHSQKMYEHIRTSLKQMEERNFELETKFAELTKINLEAQRIEQMLRDELANSVSKTVSDADRQRILELEKNEMELKVEVSKLREISDIAKRQVEILNAQQQSREKEVESIRMQLLDYQAQSDEKALIAKLHQHLVSLQISEATALGKLESVTSKLQKMEAYNLRLEQKLDEKEQALYYARLEGRNRAKHLRQTIQSLRRQFSGALPLAQQEKFSKTMIQLQNDKLKIMQEMKNSQQEHRNMENKTMEMELKLKGLEELISTLKDARGAQKVISWHVKIEELRLQELKLNRELVKDKEEIKYLNNIISEYEHTIGSLEEEIVQQNKFHEERQMAWDQREVELERQLDIFDRQQNEILNAAQKFEEVTGSMPDPSLPLPNQLEIALRKIKENVRIILETRATCKSLEEKLKEKESALWLAEQNILSRDKVINELRLRLPATAEREKVIAELSRKELEPQSHHTLKIAQQTIANMQARLNQKEEVLKKYQHLLEKAREEQREIVKKHEEDLHILHHKLELQADSSLNKFKQTAWDLIKQSPTPVPTNKHFIRLAEMEQTLAEQDDSLSSLLIKLKKVSQDLERQKEITELKIKEFEHTKLRLQENHADEVKKVKAEVEDLKCLLAQSQKESQSLKSELQAQKEANSRAPTTTMRNLVERLKSQLALKEKQQKALSRALLELRAEMTAAAEERIISATSQKEANLNVQQIVDRHTKELKSQIEDLNENLLKLKEALKTSKNRENSLTDNLNDLTNELQRKQKAYNKMLREKDGIDQENDELKRQIKRLTSGLQGRPLVDNKQSLIEELQKKIKKLESQLERKVDEVEIKPVKEKSAREELIRWEEGKKWQSKIEGIRNKLKEKEGEVYILTKQLNTLKDLFAKADKEKLTLQKKLKTTGMTVNQVMGVRALESEKELEELKMRNLELENDVSYMRTHQALPRDSVIEDLRLQNRYLQEKLHALEKQCSKDTYSGPSNLLCDTTPLTSVNKYRHNSFHKRNTLHRNKRKPMTVLRIKNEKGIVATDNLNYQVPRNILQYYHNEEKNKAEDTVHPTELNTSEARPNSKSSPFRPTNGTLADFNSNFENEPDLEIEKINQDYCENNKQECQNKDKNELGKDEKEKGHIAEDVSHNGHVDPEESSGENHDYGTVAAAVNQFAKEAAQANSETDAPVQPRNDVSQV</sequence>
<evidence type="ECO:0000256" key="2">
    <source>
        <dbReference type="ARBA" id="ARBA00004300"/>
    </source>
</evidence>
<feature type="coiled-coil region" evidence="8">
    <location>
        <begin position="1492"/>
        <end position="1519"/>
    </location>
</feature>
<evidence type="ECO:0000256" key="6">
    <source>
        <dbReference type="ARBA" id="ARBA00023212"/>
    </source>
</evidence>
<dbReference type="PANTHER" id="PTHR18879:SF20">
    <property type="entry name" value="CENTROSOMAL PROTEIN OF 290 KDA"/>
    <property type="match status" value="1"/>
</dbReference>
<dbReference type="GO" id="GO:1905349">
    <property type="term" value="P:ciliary transition zone assembly"/>
    <property type="evidence" value="ECO:0007669"/>
    <property type="project" value="TreeGrafter"/>
</dbReference>
<evidence type="ECO:0000256" key="8">
    <source>
        <dbReference type="SAM" id="Coils"/>
    </source>
</evidence>
<evidence type="ECO:0000256" key="3">
    <source>
        <dbReference type="ARBA" id="ARBA00022490"/>
    </source>
</evidence>
<dbReference type="InterPro" id="IPR026201">
    <property type="entry name" value="Cep290"/>
</dbReference>
<feature type="coiled-coil region" evidence="8">
    <location>
        <begin position="1315"/>
        <end position="1417"/>
    </location>
</feature>
<accession>A0A6P3Q6T4</accession>
<dbReference type="GO" id="GO:0035869">
    <property type="term" value="C:ciliary transition zone"/>
    <property type="evidence" value="ECO:0007669"/>
    <property type="project" value="TreeGrafter"/>
</dbReference>
<dbReference type="GO" id="GO:0001822">
    <property type="term" value="P:kidney development"/>
    <property type="evidence" value="ECO:0007669"/>
    <property type="project" value="TreeGrafter"/>
</dbReference>
<feature type="region of interest" description="Disordered" evidence="9">
    <location>
        <begin position="2140"/>
        <end position="2167"/>
    </location>
</feature>
<feature type="coiled-coil region" evidence="8">
    <location>
        <begin position="723"/>
        <end position="771"/>
    </location>
</feature>
<keyword evidence="3" id="KW-0963">Cytoplasm</keyword>
<feature type="coiled-coil region" evidence="8">
    <location>
        <begin position="1246"/>
        <end position="1273"/>
    </location>
</feature>